<protein>
    <submittedName>
        <fullName evidence="9">Protein CbiM</fullName>
    </submittedName>
</protein>
<sequence>MNFSPVHMHIPDGFLSVPLSIVLWLISIAVIAVATRRVSQDLGEREVPVMGVLAAAIFAGQMLNFSVTGGTSGHLMGAALATILLGPWAAVLIMTCVVGIQALIFQDGGLLALGANLFNMAVIGPFVSYAVYRFLQRVSGGQKWGVFVGSFLAAWASIFIASLAVALQLALSGTSPANIALPAMGGIHALIGIGEGLITLGAVSLIYASRRDLLKLGEPQPKGSTLIWVGGTLLALLLAVLSPLASSHPDGLEWVAEQAGFLERASEPSFTLIPDYVFPGVSNEVLATIIAGVLGTLLVLGVALGVAYLRRQKTA</sequence>
<evidence type="ECO:0000256" key="2">
    <source>
        <dbReference type="ARBA" id="ARBA00022448"/>
    </source>
</evidence>
<feature type="transmembrane region" description="Helical" evidence="7">
    <location>
        <begin position="12"/>
        <end position="35"/>
    </location>
</feature>
<dbReference type="InterPro" id="IPR025937">
    <property type="entry name" value="PDGLE_dom"/>
</dbReference>
<feature type="domain" description="PDGLE" evidence="8">
    <location>
        <begin position="227"/>
        <end position="311"/>
    </location>
</feature>
<name>E8N4D9_ANATU</name>
<dbReference type="InParanoid" id="E8N4D9"/>
<evidence type="ECO:0000259" key="8">
    <source>
        <dbReference type="Pfam" id="PF13190"/>
    </source>
</evidence>
<feature type="transmembrane region" description="Helical" evidence="7">
    <location>
        <begin position="226"/>
        <end position="245"/>
    </location>
</feature>
<feature type="transmembrane region" description="Helical" evidence="7">
    <location>
        <begin position="285"/>
        <end position="309"/>
    </location>
</feature>
<feature type="transmembrane region" description="Helical" evidence="7">
    <location>
        <begin position="47"/>
        <end position="67"/>
    </location>
</feature>
<proteinExistence type="predicted"/>
<keyword evidence="3" id="KW-1003">Cell membrane</keyword>
<dbReference type="OrthoDB" id="5395048at2"/>
<keyword evidence="5 7" id="KW-1133">Transmembrane helix</keyword>
<evidence type="ECO:0000256" key="4">
    <source>
        <dbReference type="ARBA" id="ARBA00022692"/>
    </source>
</evidence>
<feature type="transmembrane region" description="Helical" evidence="7">
    <location>
        <begin position="110"/>
        <end position="132"/>
    </location>
</feature>
<dbReference type="Proteomes" id="UP000008922">
    <property type="component" value="Chromosome"/>
</dbReference>
<evidence type="ECO:0000256" key="3">
    <source>
        <dbReference type="ARBA" id="ARBA00022475"/>
    </source>
</evidence>
<comment type="subcellular location">
    <subcellularLocation>
        <location evidence="1">Cell membrane</location>
        <topology evidence="1">Multi-pass membrane protein</topology>
    </subcellularLocation>
</comment>
<dbReference type="PANTHER" id="PTHR34229">
    <property type="entry name" value="METAL TRANSPORT PROTEIN HI_1621-RELATED"/>
    <property type="match status" value="1"/>
</dbReference>
<keyword evidence="2" id="KW-0813">Transport</keyword>
<dbReference type="PANTHER" id="PTHR34229:SF1">
    <property type="entry name" value="METAL TRANSPORT PROTEIN HI_1621-RELATED"/>
    <property type="match status" value="1"/>
</dbReference>
<dbReference type="Pfam" id="PF01891">
    <property type="entry name" value="CbiM"/>
    <property type="match status" value="1"/>
</dbReference>
<evidence type="ECO:0000256" key="5">
    <source>
        <dbReference type="ARBA" id="ARBA00022989"/>
    </source>
</evidence>
<evidence type="ECO:0000256" key="1">
    <source>
        <dbReference type="ARBA" id="ARBA00004651"/>
    </source>
</evidence>
<keyword evidence="10" id="KW-1185">Reference proteome</keyword>
<dbReference type="EMBL" id="AP012029">
    <property type="protein sequence ID" value="BAJ63303.1"/>
    <property type="molecule type" value="Genomic_DNA"/>
</dbReference>
<dbReference type="RefSeq" id="WP_013559691.1">
    <property type="nucleotide sequence ID" value="NC_014960.1"/>
</dbReference>
<organism evidence="9 10">
    <name type="scientific">Anaerolinea thermophila (strain DSM 14523 / JCM 11388 / NBRC 100420 / UNI-1)</name>
    <dbReference type="NCBI Taxonomy" id="926569"/>
    <lineage>
        <taxon>Bacteria</taxon>
        <taxon>Bacillati</taxon>
        <taxon>Chloroflexota</taxon>
        <taxon>Anaerolineae</taxon>
        <taxon>Anaerolineales</taxon>
        <taxon>Anaerolineaceae</taxon>
        <taxon>Anaerolinea</taxon>
    </lineage>
</organism>
<dbReference type="Pfam" id="PF13190">
    <property type="entry name" value="PDGLE"/>
    <property type="match status" value="1"/>
</dbReference>
<evidence type="ECO:0000313" key="9">
    <source>
        <dbReference type="EMBL" id="BAJ63303.1"/>
    </source>
</evidence>
<dbReference type="GO" id="GO:0000041">
    <property type="term" value="P:transition metal ion transport"/>
    <property type="evidence" value="ECO:0007669"/>
    <property type="project" value="InterPro"/>
</dbReference>
<feature type="transmembrane region" description="Helical" evidence="7">
    <location>
        <begin position="79"/>
        <end position="104"/>
    </location>
</feature>
<feature type="transmembrane region" description="Helical" evidence="7">
    <location>
        <begin position="187"/>
        <end position="206"/>
    </location>
</feature>
<dbReference type="STRING" id="926569.ANT_12690"/>
<dbReference type="GO" id="GO:0005886">
    <property type="term" value="C:plasma membrane"/>
    <property type="evidence" value="ECO:0007669"/>
    <property type="project" value="UniProtKB-SubCell"/>
</dbReference>
<dbReference type="AlphaFoldDB" id="E8N4D9"/>
<keyword evidence="4 7" id="KW-0812">Transmembrane</keyword>
<dbReference type="Gene3D" id="1.10.1760.20">
    <property type="match status" value="1"/>
</dbReference>
<dbReference type="eggNOG" id="COG0310">
    <property type="taxonomic scope" value="Bacteria"/>
</dbReference>
<evidence type="ECO:0000313" key="10">
    <source>
        <dbReference type="Proteomes" id="UP000008922"/>
    </source>
</evidence>
<accession>E8N4D9</accession>
<evidence type="ECO:0000256" key="7">
    <source>
        <dbReference type="SAM" id="Phobius"/>
    </source>
</evidence>
<reference evidence="9 10" key="1">
    <citation type="submission" date="2010-12" db="EMBL/GenBank/DDBJ databases">
        <title>Whole genome sequence of Anaerolinea thermophila UNI-1.</title>
        <authorList>
            <person name="Narita-Yamada S."/>
            <person name="Kishi E."/>
            <person name="Watanabe Y."/>
            <person name="Takasaki K."/>
            <person name="Ankai A."/>
            <person name="Oguchi A."/>
            <person name="Fukui S."/>
            <person name="Takahashi M."/>
            <person name="Yashiro I."/>
            <person name="Hosoyama A."/>
            <person name="Sekiguchi Y."/>
            <person name="Hanada S."/>
            <person name="Fujita N."/>
        </authorList>
    </citation>
    <scope>NUCLEOTIDE SEQUENCE [LARGE SCALE GENOMIC DNA]</scope>
    <source>
        <strain evidence="10">DSM 14523 / JCM 11388 / NBRC 100420 / UNI-1</strain>
    </source>
</reference>
<dbReference type="InterPro" id="IPR002751">
    <property type="entry name" value="CbiM/NikMN"/>
</dbReference>
<dbReference type="KEGG" id="atm:ANT_12690"/>
<evidence type="ECO:0000256" key="6">
    <source>
        <dbReference type="ARBA" id="ARBA00023136"/>
    </source>
</evidence>
<dbReference type="HOGENOM" id="CLU_052508_0_0_0"/>
<keyword evidence="6 7" id="KW-0472">Membrane</keyword>
<feature type="transmembrane region" description="Helical" evidence="7">
    <location>
        <begin position="144"/>
        <end position="167"/>
    </location>
</feature>
<gene>
    <name evidence="9" type="primary">cbiM</name>
    <name evidence="9" type="ordered locus">ANT_12690</name>
</gene>